<name>A0ABN6ZV95_9CREN</name>
<dbReference type="InterPro" id="IPR050287">
    <property type="entry name" value="MTA/SAH_deaminase"/>
</dbReference>
<evidence type="ECO:0000259" key="1">
    <source>
        <dbReference type="Pfam" id="PF01979"/>
    </source>
</evidence>
<evidence type="ECO:0000313" key="3">
    <source>
        <dbReference type="Proteomes" id="UP001341135"/>
    </source>
</evidence>
<dbReference type="PANTHER" id="PTHR43794">
    <property type="entry name" value="AMINOHYDROLASE SSNA-RELATED"/>
    <property type="match status" value="1"/>
</dbReference>
<sequence length="390" mass="42225">MKKQSSKEKQSTSSKSIQIEVLAALVGEELEPVHRPCIDIDDEQRVKGVGRGCSPSRRVLLGLVILPALCNAHLHILDISIAEAGETLPLHDLVALPTGLKYRLLSQLSSDELARRVATAAAHMKRRGVLYAGVYAELGRKGLQLVSDGMARAGVAARILGQPLAKNLSEYLQLLDEAKGVGLDTVFDLNPRELNKLVAHARQIGGHVHVHVSETLELYQSRDYEVVLGAAPTAAIHLTYLGKDELIELAESGIGLVYCPRSNMYHLGRLPPLSLLPELLEKTLVGIGTDNAAWIPPYIDEEIMFAYMAVHRDNRDKAEALARALLKAATISCTKLLRLDGAVVGEGVPVDRLLAAEIPEIGWSSSPIVSIVKRLSAAPRSSLQAFLAAR</sequence>
<gene>
    <name evidence="2" type="ORF">PABY_20290</name>
</gene>
<dbReference type="GeneID" id="89290027"/>
<evidence type="ECO:0000313" key="2">
    <source>
        <dbReference type="EMBL" id="BES82462.1"/>
    </source>
</evidence>
<dbReference type="EMBL" id="AP028907">
    <property type="protein sequence ID" value="BES82462.1"/>
    <property type="molecule type" value="Genomic_DNA"/>
</dbReference>
<protein>
    <submittedName>
        <fullName evidence="2">Amidohydrolase family protein</fullName>
    </submittedName>
</protein>
<feature type="domain" description="Amidohydrolase-related" evidence="1">
    <location>
        <begin position="64"/>
        <end position="340"/>
    </location>
</feature>
<dbReference type="Gene3D" id="3.20.20.140">
    <property type="entry name" value="Metal-dependent hydrolases"/>
    <property type="match status" value="1"/>
</dbReference>
<dbReference type="InterPro" id="IPR006680">
    <property type="entry name" value="Amidohydro-rel"/>
</dbReference>
<reference evidence="2 3" key="1">
    <citation type="submission" date="2023-09" db="EMBL/GenBank/DDBJ databases">
        <title>Pyrofollis japonicus gen. nov. sp. nov., a novel member of the family Pyrodictiaceae isolated from the Iheya North hydrothermal field.</title>
        <authorList>
            <person name="Miyazaki U."/>
            <person name="Sanari M."/>
            <person name="Tame A."/>
            <person name="Kitajima M."/>
            <person name="Okamoto A."/>
            <person name="Sawayama S."/>
            <person name="Miyazaki J."/>
            <person name="Takai K."/>
            <person name="Nakagawa S."/>
        </authorList>
    </citation>
    <scope>NUCLEOTIDE SEQUENCE [LARGE SCALE GENOMIC DNA]</scope>
    <source>
        <strain evidence="2 3">AV2</strain>
    </source>
</reference>
<proteinExistence type="predicted"/>
<keyword evidence="3" id="KW-1185">Reference proteome</keyword>
<dbReference type="Proteomes" id="UP001341135">
    <property type="component" value="Chromosome"/>
</dbReference>
<dbReference type="Pfam" id="PF01979">
    <property type="entry name" value="Amidohydro_1"/>
    <property type="match status" value="1"/>
</dbReference>
<dbReference type="RefSeq" id="WP_338249810.1">
    <property type="nucleotide sequence ID" value="NZ_AP028907.1"/>
</dbReference>
<dbReference type="PANTHER" id="PTHR43794:SF5">
    <property type="entry name" value="CHLOROHYDROLASE FAMILY PROTEIN"/>
    <property type="match status" value="1"/>
</dbReference>
<accession>A0ABN6ZV95</accession>
<organism evidence="2 3">
    <name type="scientific">Pyrodictium abyssi</name>
    <dbReference type="NCBI Taxonomy" id="54256"/>
    <lineage>
        <taxon>Archaea</taxon>
        <taxon>Thermoproteota</taxon>
        <taxon>Thermoprotei</taxon>
        <taxon>Desulfurococcales</taxon>
        <taxon>Pyrodictiaceae</taxon>
        <taxon>Pyrodictium</taxon>
    </lineage>
</organism>
<dbReference type="SUPFAM" id="SSF51556">
    <property type="entry name" value="Metallo-dependent hydrolases"/>
    <property type="match status" value="1"/>
</dbReference>
<dbReference type="InterPro" id="IPR032466">
    <property type="entry name" value="Metal_Hydrolase"/>
</dbReference>